<feature type="transmembrane region" description="Helical" evidence="7">
    <location>
        <begin position="406"/>
        <end position="426"/>
    </location>
</feature>
<comment type="caution">
    <text evidence="9">The sequence shown here is derived from an EMBL/GenBank/DDBJ whole genome shotgun (WGS) entry which is preliminary data.</text>
</comment>
<feature type="transmembrane region" description="Helical" evidence="7">
    <location>
        <begin position="112"/>
        <end position="134"/>
    </location>
</feature>
<dbReference type="PROSITE" id="PS50850">
    <property type="entry name" value="MFS"/>
    <property type="match status" value="1"/>
</dbReference>
<gene>
    <name evidence="9" type="ORF">MTR62_07495</name>
</gene>
<feature type="transmembrane region" description="Helical" evidence="7">
    <location>
        <begin position="146"/>
        <end position="169"/>
    </location>
</feature>
<dbReference type="PANTHER" id="PTHR43791:SF36">
    <property type="entry name" value="TRANSPORTER, PUTATIVE (AFU_ORTHOLOGUE AFUA_6G08340)-RELATED"/>
    <property type="match status" value="1"/>
</dbReference>
<organism evidence="9 10">
    <name type="scientific">Novosphingobium organovorum</name>
    <dbReference type="NCBI Taxonomy" id="2930092"/>
    <lineage>
        <taxon>Bacteria</taxon>
        <taxon>Pseudomonadati</taxon>
        <taxon>Pseudomonadota</taxon>
        <taxon>Alphaproteobacteria</taxon>
        <taxon>Sphingomonadales</taxon>
        <taxon>Sphingomonadaceae</taxon>
        <taxon>Novosphingobium</taxon>
    </lineage>
</organism>
<dbReference type="Gene3D" id="1.20.1250.20">
    <property type="entry name" value="MFS general substrate transporter like domains"/>
    <property type="match status" value="2"/>
</dbReference>
<evidence type="ECO:0000256" key="1">
    <source>
        <dbReference type="ARBA" id="ARBA00004141"/>
    </source>
</evidence>
<dbReference type="EMBL" id="JALHLF010000019">
    <property type="protein sequence ID" value="MCJ2182535.1"/>
    <property type="molecule type" value="Genomic_DNA"/>
</dbReference>
<evidence type="ECO:0000256" key="3">
    <source>
        <dbReference type="ARBA" id="ARBA00022692"/>
    </source>
</evidence>
<feature type="compositionally biased region" description="Polar residues" evidence="6">
    <location>
        <begin position="442"/>
        <end position="456"/>
    </location>
</feature>
<feature type="transmembrane region" description="Helical" evidence="7">
    <location>
        <begin position="87"/>
        <end position="106"/>
    </location>
</feature>
<evidence type="ECO:0000256" key="7">
    <source>
        <dbReference type="SAM" id="Phobius"/>
    </source>
</evidence>
<evidence type="ECO:0000313" key="10">
    <source>
        <dbReference type="Proteomes" id="UP001162881"/>
    </source>
</evidence>
<keyword evidence="3 7" id="KW-0812">Transmembrane</keyword>
<evidence type="ECO:0000259" key="8">
    <source>
        <dbReference type="PROSITE" id="PS50850"/>
    </source>
</evidence>
<evidence type="ECO:0000313" key="9">
    <source>
        <dbReference type="EMBL" id="MCJ2182535.1"/>
    </source>
</evidence>
<feature type="region of interest" description="Disordered" evidence="6">
    <location>
        <begin position="432"/>
        <end position="465"/>
    </location>
</feature>
<evidence type="ECO:0000256" key="6">
    <source>
        <dbReference type="SAM" id="MobiDB-lite"/>
    </source>
</evidence>
<feature type="transmembrane region" description="Helical" evidence="7">
    <location>
        <begin position="288"/>
        <end position="306"/>
    </location>
</feature>
<feature type="domain" description="Major facilitator superfamily (MFS) profile" evidence="8">
    <location>
        <begin position="22"/>
        <end position="430"/>
    </location>
</feature>
<dbReference type="Proteomes" id="UP001162881">
    <property type="component" value="Unassembled WGS sequence"/>
</dbReference>
<evidence type="ECO:0000256" key="4">
    <source>
        <dbReference type="ARBA" id="ARBA00022989"/>
    </source>
</evidence>
<dbReference type="InterPro" id="IPR036259">
    <property type="entry name" value="MFS_trans_sf"/>
</dbReference>
<feature type="transmembrane region" description="Helical" evidence="7">
    <location>
        <begin position="318"/>
        <end position="336"/>
    </location>
</feature>
<accession>A0ABT0BCD2</accession>
<feature type="transmembrane region" description="Helical" evidence="7">
    <location>
        <begin position="372"/>
        <end position="394"/>
    </location>
</feature>
<reference evidence="9" key="1">
    <citation type="submission" date="2022-03" db="EMBL/GenBank/DDBJ databases">
        <title>Identification of a novel bacterium isolated from mangrove sediments.</title>
        <authorList>
            <person name="Pan X."/>
        </authorList>
    </citation>
    <scope>NUCLEOTIDE SEQUENCE</scope>
    <source>
        <strain evidence="9">B1949</strain>
    </source>
</reference>
<protein>
    <submittedName>
        <fullName evidence="9">MFS transporter</fullName>
    </submittedName>
</protein>
<evidence type="ECO:0000256" key="2">
    <source>
        <dbReference type="ARBA" id="ARBA00022448"/>
    </source>
</evidence>
<keyword evidence="10" id="KW-1185">Reference proteome</keyword>
<feature type="transmembrane region" description="Helical" evidence="7">
    <location>
        <begin position="18"/>
        <end position="35"/>
    </location>
</feature>
<dbReference type="CDD" id="cd17319">
    <property type="entry name" value="MFS_ExuT_GudP_like"/>
    <property type="match status" value="1"/>
</dbReference>
<evidence type="ECO:0000256" key="5">
    <source>
        <dbReference type="ARBA" id="ARBA00023136"/>
    </source>
</evidence>
<dbReference type="InterPro" id="IPR020846">
    <property type="entry name" value="MFS_dom"/>
</dbReference>
<sequence length="465" mass="50399">MNTPANQQTHLASAVRKINRHILPLFVVMFIVNYIDRVNVGFVQTHLEHDIGIGPAAYGFGAGLFFIGYALLEVPSNIMMQRFGARLWLTRIMFTWGLVACASAFVRGEHSFYILRFLLGAAEAGFFPGAIFYFTCWLPASERGRAMAIFLSGSAAASIISGPLAGALLSLDGLGLVGWQWMFLIEGSFSLVLCAATWFWLDSHPEDATWLTEDERRAISDTLEREQAERETTQHHGHGTSTLVMLRDPQILLFCFLYFVISLTVYGVTFWLPIIIASMGGLSEIEIGMLNSIPWIIAVVAMYGFASLARRYPAQRKWTALTFFIAAVGLAFSGHGNALACFVAICFASIGFKAASSLFWPIPQAYLDKRIAAGVIALINSVGGLGGFVAPSVFGILQARTHSVQGGLIALAVLSGLAGVAVLFAHSPTKGLRAGRAKPRTSPEQASLPSSGSSFQRPDETVEFA</sequence>
<comment type="subcellular location">
    <subcellularLocation>
        <location evidence="1">Membrane</location>
        <topology evidence="1">Multi-pass membrane protein</topology>
    </subcellularLocation>
</comment>
<name>A0ABT0BCD2_9SPHN</name>
<feature type="transmembrane region" description="Helical" evidence="7">
    <location>
        <begin position="55"/>
        <end position="75"/>
    </location>
</feature>
<feature type="transmembrane region" description="Helical" evidence="7">
    <location>
        <begin position="251"/>
        <end position="276"/>
    </location>
</feature>
<feature type="transmembrane region" description="Helical" evidence="7">
    <location>
        <begin position="181"/>
        <end position="201"/>
    </location>
</feature>
<keyword evidence="5 7" id="KW-0472">Membrane</keyword>
<dbReference type="Pfam" id="PF07690">
    <property type="entry name" value="MFS_1"/>
    <property type="match status" value="1"/>
</dbReference>
<keyword evidence="4 7" id="KW-1133">Transmembrane helix</keyword>
<dbReference type="RefSeq" id="WP_244018564.1">
    <property type="nucleotide sequence ID" value="NZ_JALHLF010000019.1"/>
</dbReference>
<proteinExistence type="predicted"/>
<keyword evidence="2" id="KW-0813">Transport</keyword>
<dbReference type="PANTHER" id="PTHR43791">
    <property type="entry name" value="PERMEASE-RELATED"/>
    <property type="match status" value="1"/>
</dbReference>
<dbReference type="SUPFAM" id="SSF103473">
    <property type="entry name" value="MFS general substrate transporter"/>
    <property type="match status" value="1"/>
</dbReference>
<dbReference type="InterPro" id="IPR011701">
    <property type="entry name" value="MFS"/>
</dbReference>